<keyword evidence="3" id="KW-1185">Reference proteome</keyword>
<accession>A0ABN8LUP7</accession>
<name>A0ABN8LUP7_9CNID</name>
<evidence type="ECO:0000313" key="2">
    <source>
        <dbReference type="EMBL" id="CAH3020825.1"/>
    </source>
</evidence>
<evidence type="ECO:0000256" key="1">
    <source>
        <dbReference type="SAM" id="MobiDB-lite"/>
    </source>
</evidence>
<sequence>MKSQVCANKQSESYSCLLSDSLVVRGKGKSKRRDNKAAKNRKRKERRNIKDKKRFCNAIETRKQYIKNLSNEQLTYEQITLLSHKQKKFIPTPVTKENLIRRQL</sequence>
<proteinExistence type="predicted"/>
<reference evidence="2 3" key="1">
    <citation type="submission" date="2022-05" db="EMBL/GenBank/DDBJ databases">
        <authorList>
            <consortium name="Genoscope - CEA"/>
            <person name="William W."/>
        </authorList>
    </citation>
    <scope>NUCLEOTIDE SEQUENCE [LARGE SCALE GENOMIC DNA]</scope>
</reference>
<feature type="region of interest" description="Disordered" evidence="1">
    <location>
        <begin position="27"/>
        <end position="52"/>
    </location>
</feature>
<gene>
    <name evidence="2" type="ORF">PEVE_00008806</name>
</gene>
<dbReference type="EMBL" id="CALNXI010000160">
    <property type="protein sequence ID" value="CAH3020825.1"/>
    <property type="molecule type" value="Genomic_DNA"/>
</dbReference>
<evidence type="ECO:0008006" key="4">
    <source>
        <dbReference type="Google" id="ProtNLM"/>
    </source>
</evidence>
<protein>
    <recommendedName>
        <fullName evidence="4">BZIP domain-containing protein</fullName>
    </recommendedName>
</protein>
<evidence type="ECO:0000313" key="3">
    <source>
        <dbReference type="Proteomes" id="UP001159427"/>
    </source>
</evidence>
<dbReference type="Proteomes" id="UP001159427">
    <property type="component" value="Unassembled WGS sequence"/>
</dbReference>
<organism evidence="2 3">
    <name type="scientific">Porites evermanni</name>
    <dbReference type="NCBI Taxonomy" id="104178"/>
    <lineage>
        <taxon>Eukaryota</taxon>
        <taxon>Metazoa</taxon>
        <taxon>Cnidaria</taxon>
        <taxon>Anthozoa</taxon>
        <taxon>Hexacorallia</taxon>
        <taxon>Scleractinia</taxon>
        <taxon>Fungiina</taxon>
        <taxon>Poritidae</taxon>
        <taxon>Porites</taxon>
    </lineage>
</organism>
<comment type="caution">
    <text evidence="2">The sequence shown here is derived from an EMBL/GenBank/DDBJ whole genome shotgun (WGS) entry which is preliminary data.</text>
</comment>
<feature type="non-terminal residue" evidence="2">
    <location>
        <position position="104"/>
    </location>
</feature>